<proteinExistence type="predicted"/>
<name>A0A225DF45_9BACT</name>
<evidence type="ECO:0000256" key="1">
    <source>
        <dbReference type="SAM" id="MobiDB-lite"/>
    </source>
</evidence>
<gene>
    <name evidence="2" type="ORF">FRUB_05089</name>
</gene>
<feature type="region of interest" description="Disordered" evidence="1">
    <location>
        <begin position="1"/>
        <end position="20"/>
    </location>
</feature>
<dbReference type="AlphaFoldDB" id="A0A225DF45"/>
<dbReference type="EMBL" id="NIDE01000008">
    <property type="protein sequence ID" value="OWK40170.1"/>
    <property type="molecule type" value="Genomic_DNA"/>
</dbReference>
<comment type="caution">
    <text evidence="2">The sequence shown here is derived from an EMBL/GenBank/DDBJ whole genome shotgun (WGS) entry which is preliminary data.</text>
</comment>
<organism evidence="2 3">
    <name type="scientific">Fimbriiglobus ruber</name>
    <dbReference type="NCBI Taxonomy" id="1908690"/>
    <lineage>
        <taxon>Bacteria</taxon>
        <taxon>Pseudomonadati</taxon>
        <taxon>Planctomycetota</taxon>
        <taxon>Planctomycetia</taxon>
        <taxon>Gemmatales</taxon>
        <taxon>Gemmataceae</taxon>
        <taxon>Fimbriiglobus</taxon>
    </lineage>
</organism>
<keyword evidence="3" id="KW-1185">Reference proteome</keyword>
<sequence>MFRSLDLSLKDQGGGSEPDRQTLLWGETATVVGFASRFIKL</sequence>
<dbReference type="Proteomes" id="UP000214646">
    <property type="component" value="Unassembled WGS sequence"/>
</dbReference>
<accession>A0A225DF45</accession>
<evidence type="ECO:0000313" key="3">
    <source>
        <dbReference type="Proteomes" id="UP000214646"/>
    </source>
</evidence>
<reference evidence="3" key="1">
    <citation type="submission" date="2017-06" db="EMBL/GenBank/DDBJ databases">
        <title>Genome analysis of Fimbriiglobus ruber SP5, the first member of the order Planctomycetales with confirmed chitinolytic capability.</title>
        <authorList>
            <person name="Ravin N.V."/>
            <person name="Rakitin A.L."/>
            <person name="Ivanova A.A."/>
            <person name="Beletsky A.V."/>
            <person name="Kulichevskaya I.S."/>
            <person name="Mardanov A.V."/>
            <person name="Dedysh S.N."/>
        </authorList>
    </citation>
    <scope>NUCLEOTIDE SEQUENCE [LARGE SCALE GENOMIC DNA]</scope>
    <source>
        <strain evidence="3">SP5</strain>
    </source>
</reference>
<evidence type="ECO:0000313" key="2">
    <source>
        <dbReference type="EMBL" id="OWK40170.1"/>
    </source>
</evidence>
<protein>
    <submittedName>
        <fullName evidence="2">Uncharacterized protein</fullName>
    </submittedName>
</protein>